<accession>A0A7J8DHS3</accession>
<sequence>MAIITMLRGLTPSQLLARFINYHLISLIESLLRLISAFPLSTYTSTQQSITYEKLDGAASSGLFKEKRKMNRGEAGEVQEESKAAGAASGHVGFVFPSRNRRGPRSVAVEGRCTVVSMET</sequence>
<organism evidence="1 2">
    <name type="scientific">Rousettus aegyptiacus</name>
    <name type="common">Egyptian fruit bat</name>
    <name type="synonym">Pteropus aegyptiacus</name>
    <dbReference type="NCBI Taxonomy" id="9407"/>
    <lineage>
        <taxon>Eukaryota</taxon>
        <taxon>Metazoa</taxon>
        <taxon>Chordata</taxon>
        <taxon>Craniata</taxon>
        <taxon>Vertebrata</taxon>
        <taxon>Euteleostomi</taxon>
        <taxon>Mammalia</taxon>
        <taxon>Eutheria</taxon>
        <taxon>Laurasiatheria</taxon>
        <taxon>Chiroptera</taxon>
        <taxon>Yinpterochiroptera</taxon>
        <taxon>Pteropodoidea</taxon>
        <taxon>Pteropodidae</taxon>
        <taxon>Rousettinae</taxon>
        <taxon>Rousettus</taxon>
    </lineage>
</organism>
<gene>
    <name evidence="1" type="ORF">HJG63_008505</name>
</gene>
<keyword evidence="2" id="KW-1185">Reference proteome</keyword>
<evidence type="ECO:0000313" key="1">
    <source>
        <dbReference type="EMBL" id="KAF6422663.1"/>
    </source>
</evidence>
<comment type="caution">
    <text evidence="1">The sequence shown here is derived from an EMBL/GenBank/DDBJ whole genome shotgun (WGS) entry which is preliminary data.</text>
</comment>
<reference evidence="1 2" key="1">
    <citation type="journal article" date="2020" name="Nature">
        <title>Six reference-quality genomes reveal evolution of bat adaptations.</title>
        <authorList>
            <person name="Jebb D."/>
            <person name="Huang Z."/>
            <person name="Pippel M."/>
            <person name="Hughes G.M."/>
            <person name="Lavrichenko K."/>
            <person name="Devanna P."/>
            <person name="Winkler S."/>
            <person name="Jermiin L.S."/>
            <person name="Skirmuntt E.C."/>
            <person name="Katzourakis A."/>
            <person name="Burkitt-Gray L."/>
            <person name="Ray D.A."/>
            <person name="Sullivan K.A.M."/>
            <person name="Roscito J.G."/>
            <person name="Kirilenko B.M."/>
            <person name="Davalos L.M."/>
            <person name="Corthals A.P."/>
            <person name="Power M.L."/>
            <person name="Jones G."/>
            <person name="Ransome R.D."/>
            <person name="Dechmann D.K.N."/>
            <person name="Locatelli A.G."/>
            <person name="Puechmaille S.J."/>
            <person name="Fedrigo O."/>
            <person name="Jarvis E.D."/>
            <person name="Hiller M."/>
            <person name="Vernes S.C."/>
            <person name="Myers E.W."/>
            <person name="Teeling E.C."/>
        </authorList>
    </citation>
    <scope>NUCLEOTIDE SEQUENCE [LARGE SCALE GENOMIC DNA]</scope>
    <source>
        <strain evidence="1">MRouAeg1</strain>
        <tissue evidence="1">Muscle</tissue>
    </source>
</reference>
<dbReference type="EMBL" id="JACASE010000012">
    <property type="protein sequence ID" value="KAF6422663.1"/>
    <property type="molecule type" value="Genomic_DNA"/>
</dbReference>
<dbReference type="Proteomes" id="UP000593571">
    <property type="component" value="Unassembled WGS sequence"/>
</dbReference>
<name>A0A7J8DHS3_ROUAE</name>
<dbReference type="AlphaFoldDB" id="A0A7J8DHS3"/>
<evidence type="ECO:0000313" key="2">
    <source>
        <dbReference type="Proteomes" id="UP000593571"/>
    </source>
</evidence>
<protein>
    <submittedName>
        <fullName evidence="1">Uncharacterized protein</fullName>
    </submittedName>
</protein>
<proteinExistence type="predicted"/>